<evidence type="ECO:0000313" key="2">
    <source>
        <dbReference type="EMBL" id="MBS7525202.1"/>
    </source>
</evidence>
<dbReference type="GO" id="GO:0008168">
    <property type="term" value="F:methyltransferase activity"/>
    <property type="evidence" value="ECO:0007669"/>
    <property type="project" value="UniProtKB-KW"/>
</dbReference>
<keyword evidence="2" id="KW-0489">Methyltransferase</keyword>
<evidence type="ECO:0000313" key="3">
    <source>
        <dbReference type="Proteomes" id="UP000746471"/>
    </source>
</evidence>
<proteinExistence type="predicted"/>
<dbReference type="EMBL" id="JAHBCL010000001">
    <property type="protein sequence ID" value="MBS7525202.1"/>
    <property type="molecule type" value="Genomic_DNA"/>
</dbReference>
<dbReference type="RefSeq" id="WP_213234985.1">
    <property type="nucleotide sequence ID" value="NZ_JAHBCL010000001.1"/>
</dbReference>
<reference evidence="2 3" key="1">
    <citation type="submission" date="2021-05" db="EMBL/GenBank/DDBJ databases">
        <title>Fusibacter ferrireducens sp. nov., an anaerobic, sulfur- and Fe-reducing bacterium isolated from the mangrove sediment.</title>
        <authorList>
            <person name="Qiu D."/>
        </authorList>
    </citation>
    <scope>NUCLEOTIDE SEQUENCE [LARGE SCALE GENOMIC DNA]</scope>
    <source>
        <strain evidence="2 3">DSM 12116</strain>
    </source>
</reference>
<dbReference type="SUPFAM" id="SSF53335">
    <property type="entry name" value="S-adenosyl-L-methionine-dependent methyltransferases"/>
    <property type="match status" value="1"/>
</dbReference>
<feature type="domain" description="Methyltransferase small" evidence="1">
    <location>
        <begin position="36"/>
        <end position="106"/>
    </location>
</feature>
<name>A0ABS5PK54_9FIRM</name>
<dbReference type="GO" id="GO:0032259">
    <property type="term" value="P:methylation"/>
    <property type="evidence" value="ECO:0007669"/>
    <property type="project" value="UniProtKB-KW"/>
</dbReference>
<gene>
    <name evidence="2" type="ORF">KHM83_00780</name>
</gene>
<comment type="caution">
    <text evidence="2">The sequence shown here is derived from an EMBL/GenBank/DDBJ whole genome shotgun (WGS) entry which is preliminary data.</text>
</comment>
<evidence type="ECO:0000259" key="1">
    <source>
        <dbReference type="Pfam" id="PF05175"/>
    </source>
</evidence>
<sequence>MMFLWEPEMVRYMKDAYEYNGTHLTVGAKIAEWLPHDAHICDAGCGLGYLSLAMSTYFQKITAVDTASRPLDVLRDNIRLNRIENIDVIEEDIYTHVPQKPYDAMVFSMFGSAEENLKLAKAQCVGTVMMIFKNWETHRFAMINSPIHKCTYGHSKAAFEMLSIPYQTEMLKLEMGQPFRSREDAVAFYRLYSRESDTASIDFNTIKMKLSDNHSEIFPYYSHMDREVGIFIVKTSDLDGL</sequence>
<protein>
    <submittedName>
        <fullName evidence="2">Methyltransferase</fullName>
    </submittedName>
</protein>
<dbReference type="InterPro" id="IPR007848">
    <property type="entry name" value="Small_mtfrase_dom"/>
</dbReference>
<keyword evidence="2" id="KW-0808">Transferase</keyword>
<dbReference type="Proteomes" id="UP000746471">
    <property type="component" value="Unassembled WGS sequence"/>
</dbReference>
<dbReference type="InterPro" id="IPR029063">
    <property type="entry name" value="SAM-dependent_MTases_sf"/>
</dbReference>
<dbReference type="Gene3D" id="3.40.50.150">
    <property type="entry name" value="Vaccinia Virus protein VP39"/>
    <property type="match status" value="1"/>
</dbReference>
<organism evidence="2 3">
    <name type="scientific">Fusibacter paucivorans</name>
    <dbReference type="NCBI Taxonomy" id="76009"/>
    <lineage>
        <taxon>Bacteria</taxon>
        <taxon>Bacillati</taxon>
        <taxon>Bacillota</taxon>
        <taxon>Clostridia</taxon>
        <taxon>Eubacteriales</taxon>
        <taxon>Eubacteriales Family XII. Incertae Sedis</taxon>
        <taxon>Fusibacter</taxon>
    </lineage>
</organism>
<accession>A0ABS5PK54</accession>
<dbReference type="CDD" id="cd02440">
    <property type="entry name" value="AdoMet_MTases"/>
    <property type="match status" value="1"/>
</dbReference>
<keyword evidence="3" id="KW-1185">Reference proteome</keyword>
<dbReference type="Pfam" id="PF05175">
    <property type="entry name" value="MTS"/>
    <property type="match status" value="1"/>
</dbReference>